<sequence length="100" mass="11092">MMLPPPQPAALRPQPSSQRQVPVAEKQPWSQMYQASSPVSVDPSSEPFSFSAGLTQVPSLEIRCDSVNRVLERRRPLQPTHRDLHSAGTRSISDLRFANG</sequence>
<proteinExistence type="predicted"/>
<dbReference type="EMBL" id="JBBPFD010000001">
    <property type="protein sequence ID" value="KAK7944438.1"/>
    <property type="molecule type" value="Genomic_DNA"/>
</dbReference>
<gene>
    <name evidence="2" type="ORF">WMY93_000166</name>
</gene>
<name>A0AAW0PZI3_9GOBI</name>
<keyword evidence="3" id="KW-1185">Reference proteome</keyword>
<protein>
    <submittedName>
        <fullName evidence="2">Uncharacterized protein</fullName>
    </submittedName>
</protein>
<dbReference type="AlphaFoldDB" id="A0AAW0PZI3"/>
<comment type="caution">
    <text evidence="2">The sequence shown here is derived from an EMBL/GenBank/DDBJ whole genome shotgun (WGS) entry which is preliminary data.</text>
</comment>
<evidence type="ECO:0000313" key="2">
    <source>
        <dbReference type="EMBL" id="KAK7944438.1"/>
    </source>
</evidence>
<organism evidence="2 3">
    <name type="scientific">Mugilogobius chulae</name>
    <name type="common">yellowstripe goby</name>
    <dbReference type="NCBI Taxonomy" id="88201"/>
    <lineage>
        <taxon>Eukaryota</taxon>
        <taxon>Metazoa</taxon>
        <taxon>Chordata</taxon>
        <taxon>Craniata</taxon>
        <taxon>Vertebrata</taxon>
        <taxon>Euteleostomi</taxon>
        <taxon>Actinopterygii</taxon>
        <taxon>Neopterygii</taxon>
        <taxon>Teleostei</taxon>
        <taxon>Neoteleostei</taxon>
        <taxon>Acanthomorphata</taxon>
        <taxon>Gobiaria</taxon>
        <taxon>Gobiiformes</taxon>
        <taxon>Gobioidei</taxon>
        <taxon>Gobiidae</taxon>
        <taxon>Gobionellinae</taxon>
        <taxon>Mugilogobius</taxon>
    </lineage>
</organism>
<feature type="region of interest" description="Disordered" evidence="1">
    <location>
        <begin position="1"/>
        <end position="47"/>
    </location>
</feature>
<evidence type="ECO:0000313" key="3">
    <source>
        <dbReference type="Proteomes" id="UP001460270"/>
    </source>
</evidence>
<dbReference type="Proteomes" id="UP001460270">
    <property type="component" value="Unassembled WGS sequence"/>
</dbReference>
<feature type="region of interest" description="Disordered" evidence="1">
    <location>
        <begin position="73"/>
        <end position="100"/>
    </location>
</feature>
<evidence type="ECO:0000256" key="1">
    <source>
        <dbReference type="SAM" id="MobiDB-lite"/>
    </source>
</evidence>
<feature type="compositionally biased region" description="Basic and acidic residues" evidence="1">
    <location>
        <begin position="73"/>
        <end position="85"/>
    </location>
</feature>
<reference evidence="3" key="1">
    <citation type="submission" date="2024-04" db="EMBL/GenBank/DDBJ databases">
        <title>Salinicola lusitanus LLJ914,a marine bacterium isolated from the Okinawa Trough.</title>
        <authorList>
            <person name="Li J."/>
        </authorList>
    </citation>
    <scope>NUCLEOTIDE SEQUENCE [LARGE SCALE GENOMIC DNA]</scope>
</reference>
<feature type="compositionally biased region" description="Low complexity" evidence="1">
    <location>
        <begin position="36"/>
        <end position="47"/>
    </location>
</feature>
<accession>A0AAW0PZI3</accession>